<proteinExistence type="predicted"/>
<reference evidence="2 3" key="1">
    <citation type="submission" date="2020-08" db="EMBL/GenBank/DDBJ databases">
        <title>Sequencing the genomes of 1000 actinobacteria strains.</title>
        <authorList>
            <person name="Klenk H.-P."/>
        </authorList>
    </citation>
    <scope>NUCLEOTIDE SEQUENCE [LARGE SCALE GENOMIC DNA]</scope>
    <source>
        <strain evidence="2 3">DSM 45518</strain>
    </source>
</reference>
<sequence length="300" mass="32029">MPDQAGSAWRVVARKAIGASHVRAQRENQDSIGFLPPGGAGAGVAVTVADGHGSAVSFRSAAGSRLAVQASHDLAQELLNFAPTGADRSVAKRQIEERAGEQLVRRWRELVEEELVKDPFEKCVLFGELDPENRRRVAADPYLAYGSTVVTAVVTDAFMAFWQIGDGDLVVVGADGGVFRPLPADPNLFANATTSLCSTDAARYFRSAWWSGKTAPLVLASTDGLSNSYESDEGFLAFGRDILRQIVTHGLDTVEGRLEEWLSEISERGSGDDMSLGLICRPASLPEAVGAVLDNPGGER</sequence>
<dbReference type="InterPro" id="IPR001932">
    <property type="entry name" value="PPM-type_phosphatase-like_dom"/>
</dbReference>
<organism evidence="2 3">
    <name type="scientific">Paractinoplanes abujensis</name>
    <dbReference type="NCBI Taxonomy" id="882441"/>
    <lineage>
        <taxon>Bacteria</taxon>
        <taxon>Bacillati</taxon>
        <taxon>Actinomycetota</taxon>
        <taxon>Actinomycetes</taxon>
        <taxon>Micromonosporales</taxon>
        <taxon>Micromonosporaceae</taxon>
        <taxon>Paractinoplanes</taxon>
    </lineage>
</organism>
<dbReference type="Gene3D" id="3.60.40.10">
    <property type="entry name" value="PPM-type phosphatase domain"/>
    <property type="match status" value="1"/>
</dbReference>
<feature type="domain" description="PPM-type phosphatase" evidence="1">
    <location>
        <begin position="17"/>
        <end position="262"/>
    </location>
</feature>
<evidence type="ECO:0000313" key="2">
    <source>
        <dbReference type="EMBL" id="MBB4697928.1"/>
    </source>
</evidence>
<gene>
    <name evidence="2" type="ORF">BKA14_008076</name>
</gene>
<dbReference type="EMBL" id="JACHMF010000001">
    <property type="protein sequence ID" value="MBB4697928.1"/>
    <property type="molecule type" value="Genomic_DNA"/>
</dbReference>
<keyword evidence="3" id="KW-1185">Reference proteome</keyword>
<evidence type="ECO:0000259" key="1">
    <source>
        <dbReference type="Pfam" id="PF13672"/>
    </source>
</evidence>
<dbReference type="AlphaFoldDB" id="A0A7W7G507"/>
<evidence type="ECO:0000313" key="3">
    <source>
        <dbReference type="Proteomes" id="UP000542742"/>
    </source>
</evidence>
<accession>A0A7W7G507</accession>
<name>A0A7W7G507_9ACTN</name>
<protein>
    <submittedName>
        <fullName evidence="2">Serine/threonine protein phosphatase PrpC</fullName>
    </submittedName>
</protein>
<dbReference type="Proteomes" id="UP000542742">
    <property type="component" value="Unassembled WGS sequence"/>
</dbReference>
<dbReference type="InterPro" id="IPR036457">
    <property type="entry name" value="PPM-type-like_dom_sf"/>
</dbReference>
<dbReference type="SUPFAM" id="SSF81606">
    <property type="entry name" value="PP2C-like"/>
    <property type="match status" value="1"/>
</dbReference>
<dbReference type="Pfam" id="PF13672">
    <property type="entry name" value="PP2C_2"/>
    <property type="match status" value="1"/>
</dbReference>
<dbReference type="RefSeq" id="WP_184955993.1">
    <property type="nucleotide sequence ID" value="NZ_BOMC01000025.1"/>
</dbReference>
<comment type="caution">
    <text evidence="2">The sequence shown here is derived from an EMBL/GenBank/DDBJ whole genome shotgun (WGS) entry which is preliminary data.</text>
</comment>